<dbReference type="InterPro" id="IPR051707">
    <property type="entry name" value="PI-Interact_SigTrans_Reg"/>
</dbReference>
<feature type="compositionally biased region" description="Polar residues" evidence="1">
    <location>
        <begin position="193"/>
        <end position="205"/>
    </location>
</feature>
<dbReference type="SMART" id="SM00233">
    <property type="entry name" value="PH"/>
    <property type="match status" value="1"/>
</dbReference>
<feature type="region of interest" description="Disordered" evidence="1">
    <location>
        <begin position="193"/>
        <end position="261"/>
    </location>
</feature>
<feature type="compositionally biased region" description="Low complexity" evidence="1">
    <location>
        <begin position="206"/>
        <end position="234"/>
    </location>
</feature>
<reference evidence="3" key="1">
    <citation type="submission" date="2020-01" db="EMBL/GenBank/DDBJ databases">
        <title>Development of genomics and gene disruption for Polysphondylium violaceum indicates a role for the polyketide synthase stlB in stalk morphogenesis.</title>
        <authorList>
            <person name="Narita B."/>
            <person name="Kawabe Y."/>
            <person name="Kin K."/>
            <person name="Saito T."/>
            <person name="Gibbs R."/>
            <person name="Kuspa A."/>
            <person name="Muzny D."/>
            <person name="Queller D."/>
            <person name="Richards S."/>
            <person name="Strassman J."/>
            <person name="Sucgang R."/>
            <person name="Worley K."/>
            <person name="Schaap P."/>
        </authorList>
    </citation>
    <scope>NUCLEOTIDE SEQUENCE</scope>
    <source>
        <strain evidence="3">QSvi11</strain>
    </source>
</reference>
<accession>A0A8J4V1T0</accession>
<comment type="caution">
    <text evidence="3">The sequence shown here is derived from an EMBL/GenBank/DDBJ whole genome shotgun (WGS) entry which is preliminary data.</text>
</comment>
<dbReference type="SUPFAM" id="SSF50729">
    <property type="entry name" value="PH domain-like"/>
    <property type="match status" value="1"/>
</dbReference>
<dbReference type="InterPro" id="IPR011993">
    <property type="entry name" value="PH-like_dom_sf"/>
</dbReference>
<feature type="domain" description="PH" evidence="2">
    <location>
        <begin position="35"/>
        <end position="136"/>
    </location>
</feature>
<dbReference type="PANTHER" id="PTHR14336">
    <property type="entry name" value="TANDEM PH DOMAIN CONTAINING PROTEIN"/>
    <property type="match status" value="1"/>
</dbReference>
<keyword evidence="4" id="KW-1185">Reference proteome</keyword>
<dbReference type="OrthoDB" id="185175at2759"/>
<organism evidence="3 4">
    <name type="scientific">Polysphondylium violaceum</name>
    <dbReference type="NCBI Taxonomy" id="133409"/>
    <lineage>
        <taxon>Eukaryota</taxon>
        <taxon>Amoebozoa</taxon>
        <taxon>Evosea</taxon>
        <taxon>Eumycetozoa</taxon>
        <taxon>Dictyostelia</taxon>
        <taxon>Dictyosteliales</taxon>
        <taxon>Dictyosteliaceae</taxon>
        <taxon>Polysphondylium</taxon>
    </lineage>
</organism>
<dbReference type="InterPro" id="IPR001849">
    <property type="entry name" value="PH_domain"/>
</dbReference>
<name>A0A8J4V1T0_9MYCE</name>
<evidence type="ECO:0000313" key="3">
    <source>
        <dbReference type="EMBL" id="KAF2070757.1"/>
    </source>
</evidence>
<dbReference type="Proteomes" id="UP000695562">
    <property type="component" value="Unassembled WGS sequence"/>
</dbReference>
<dbReference type="Gene3D" id="2.30.29.30">
    <property type="entry name" value="Pleckstrin-homology domain (PH domain)/Phosphotyrosine-binding domain (PTB)"/>
    <property type="match status" value="1"/>
</dbReference>
<protein>
    <recommendedName>
        <fullName evidence="2">PH domain-containing protein</fullName>
    </recommendedName>
</protein>
<evidence type="ECO:0000256" key="1">
    <source>
        <dbReference type="SAM" id="MobiDB-lite"/>
    </source>
</evidence>
<evidence type="ECO:0000313" key="4">
    <source>
        <dbReference type="Proteomes" id="UP000695562"/>
    </source>
</evidence>
<dbReference type="Pfam" id="PF00169">
    <property type="entry name" value="PH"/>
    <property type="match status" value="1"/>
</dbReference>
<feature type="compositionally biased region" description="Acidic residues" evidence="1">
    <location>
        <begin position="235"/>
        <end position="261"/>
    </location>
</feature>
<dbReference type="EMBL" id="AJWJ01000449">
    <property type="protein sequence ID" value="KAF2070757.1"/>
    <property type="molecule type" value="Genomic_DNA"/>
</dbReference>
<proteinExistence type="predicted"/>
<dbReference type="PANTHER" id="PTHR14336:SF8">
    <property type="entry name" value="PROTEIN OPY1"/>
    <property type="match status" value="1"/>
</dbReference>
<evidence type="ECO:0000259" key="2">
    <source>
        <dbReference type="PROSITE" id="PS50003"/>
    </source>
</evidence>
<gene>
    <name evidence="3" type="ORF">CYY_007920</name>
</gene>
<sequence>MKKSSSQLNIGGASSNGEGSSIIAMDVSYDTLTEQIKKYGYLKKLGGKGISKNWRKRFFILTNSGILYYFKHRTSSEAVGAVDLAEYTKIYKDKTKKRNYFLLVNENKPEQRVFHLISESEQEMGSWISDITEFFEDDVSDLKNQLNMLSIQKREKIDTLKRNVIKSKRVEEYELDKVQLVFKGERLSLLFKNSPTTGSVNTNGNTLESTLLHSSSTPLDNNNSDNNITNNNGNDENDDLNIINYDDDVGGGDEDDEDDDN</sequence>
<dbReference type="AlphaFoldDB" id="A0A8J4V1T0"/>
<dbReference type="PROSITE" id="PS50003">
    <property type="entry name" value="PH_DOMAIN"/>
    <property type="match status" value="1"/>
</dbReference>